<evidence type="ECO:0000259" key="4">
    <source>
        <dbReference type="SMART" id="SM00984"/>
    </source>
</evidence>
<dbReference type="PIRSF" id="PIRSF500136">
    <property type="entry name" value="UDP_ManNAc_DH"/>
    <property type="match status" value="1"/>
</dbReference>
<dbReference type="SUPFAM" id="SSF51735">
    <property type="entry name" value="NAD(P)-binding Rossmann-fold domains"/>
    <property type="match status" value="1"/>
</dbReference>
<comment type="similarity">
    <text evidence="3">Belongs to the UDP-glucose/GDP-mannose dehydrogenase family.</text>
</comment>
<dbReference type="PANTHER" id="PTHR43491">
    <property type="entry name" value="UDP-N-ACETYL-D-MANNOSAMINE DEHYDROGENASE"/>
    <property type="match status" value="1"/>
</dbReference>
<dbReference type="InterPro" id="IPR014027">
    <property type="entry name" value="UDP-Glc/GDP-Man_DH_C"/>
</dbReference>
<dbReference type="GO" id="GO:0000271">
    <property type="term" value="P:polysaccharide biosynthetic process"/>
    <property type="evidence" value="ECO:0007669"/>
    <property type="project" value="InterPro"/>
</dbReference>
<dbReference type="InterPro" id="IPR014026">
    <property type="entry name" value="UDP-Glc/GDP-Man_DH_dimer"/>
</dbReference>
<dbReference type="Pfam" id="PF03721">
    <property type="entry name" value="UDPG_MGDP_dh_N"/>
    <property type="match status" value="1"/>
</dbReference>
<dbReference type="PANTHER" id="PTHR43491:SF1">
    <property type="entry name" value="UDP-N-ACETYL-D-MANNOSAMINE DEHYDROGENASE"/>
    <property type="match status" value="1"/>
</dbReference>
<dbReference type="PIRSF" id="PIRSF000124">
    <property type="entry name" value="UDPglc_GDPman_dh"/>
    <property type="match status" value="1"/>
</dbReference>
<gene>
    <name evidence="5" type="ordered locus">Clocel_3139</name>
</gene>
<dbReference type="GO" id="GO:0016616">
    <property type="term" value="F:oxidoreductase activity, acting on the CH-OH group of donors, NAD or NADP as acceptor"/>
    <property type="evidence" value="ECO:0007669"/>
    <property type="project" value="InterPro"/>
</dbReference>
<proteinExistence type="inferred from homology"/>
<accession>D9SU73</accession>
<dbReference type="RefSeq" id="WP_010073205.1">
    <property type="nucleotide sequence ID" value="NC_014393.1"/>
</dbReference>
<protein>
    <submittedName>
        <fullName evidence="5">Nucleotide sugar dehydrogenase</fullName>
    </submittedName>
</protein>
<organism evidence="5 6">
    <name type="scientific">Clostridium cellulovorans (strain ATCC 35296 / DSM 3052 / OCM 3 / 743B)</name>
    <dbReference type="NCBI Taxonomy" id="573061"/>
    <lineage>
        <taxon>Bacteria</taxon>
        <taxon>Bacillati</taxon>
        <taxon>Bacillota</taxon>
        <taxon>Clostridia</taxon>
        <taxon>Eubacteriales</taxon>
        <taxon>Clostridiaceae</taxon>
        <taxon>Clostridium</taxon>
    </lineage>
</organism>
<dbReference type="OrthoDB" id="9803238at2"/>
<dbReference type="SMART" id="SM00984">
    <property type="entry name" value="UDPG_MGDP_dh_C"/>
    <property type="match status" value="1"/>
</dbReference>
<dbReference type="GO" id="GO:0016628">
    <property type="term" value="F:oxidoreductase activity, acting on the CH-CH group of donors, NAD or NADP as acceptor"/>
    <property type="evidence" value="ECO:0007669"/>
    <property type="project" value="InterPro"/>
</dbReference>
<dbReference type="HOGENOM" id="CLU_023810_3_2_9"/>
<keyword evidence="1" id="KW-0560">Oxidoreductase</keyword>
<dbReference type="InterPro" id="IPR036220">
    <property type="entry name" value="UDP-Glc/GDP-Man_DH_C_sf"/>
</dbReference>
<sequence>MEEFYEKLNQEIISKKSIIGVIGLGYVGLPIVESFVKSGFQTIGFDIDDEKIKKLIQNESYITDFTDKDIEKINEFNRFYPTNKFDKISQCDVLIICVPTPLKEDKLTPDLTFLNNSLKSIGENIRRGTLVVLESTTYPFTTSEVVVPYLEKLGLKVGDDVFVAFSPERINPGVEKFKFSSTPKIVGGKTERCKQIATALYGCVIDKVVPVSKPEVAEMAKLLENTYRYINIALVNEIETFCSEMDIDIYEVIEAASTKPFGFEKFYPGPGVGGHCIPIDPFYYKWYANEKNFETLLIDAAFEINANRPKNVFNKAMMRMKGVKNSIITVLGVAYKKNINDLRESSAIELIEMLINNGYEVRFSDAFCNKILIKADGKSCEMLSVDFNEELLEKSGLIIIHTDHDYFNYELLNKYKEKIIDTRYALSKFENEDRLVYKDIVCKDKDVYFERQI</sequence>
<feature type="domain" description="UDP-glucose/GDP-mannose dehydrogenase C-terminal" evidence="4">
    <location>
        <begin position="329"/>
        <end position="428"/>
    </location>
</feature>
<dbReference type="InterPro" id="IPR017476">
    <property type="entry name" value="UDP-Glc/GDP-Man"/>
</dbReference>
<evidence type="ECO:0000313" key="6">
    <source>
        <dbReference type="Proteomes" id="UP000002730"/>
    </source>
</evidence>
<dbReference type="InterPro" id="IPR008927">
    <property type="entry name" value="6-PGluconate_DH-like_C_sf"/>
</dbReference>
<dbReference type="SUPFAM" id="SSF52413">
    <property type="entry name" value="UDP-glucose/GDP-mannose dehydrogenase C-terminal domain"/>
    <property type="match status" value="1"/>
</dbReference>
<evidence type="ECO:0000256" key="2">
    <source>
        <dbReference type="ARBA" id="ARBA00023027"/>
    </source>
</evidence>
<dbReference type="GO" id="GO:0051287">
    <property type="term" value="F:NAD binding"/>
    <property type="evidence" value="ECO:0007669"/>
    <property type="project" value="InterPro"/>
</dbReference>
<dbReference type="KEGG" id="ccb:Clocel_3139"/>
<dbReference type="EMBL" id="CP002160">
    <property type="protein sequence ID" value="ADL52828.1"/>
    <property type="molecule type" value="Genomic_DNA"/>
</dbReference>
<evidence type="ECO:0000313" key="5">
    <source>
        <dbReference type="EMBL" id="ADL52828.1"/>
    </source>
</evidence>
<dbReference type="InterPro" id="IPR028359">
    <property type="entry name" value="UDP_ManNAc/GlcNAc_DH"/>
</dbReference>
<evidence type="ECO:0000256" key="3">
    <source>
        <dbReference type="PIRNR" id="PIRNR000124"/>
    </source>
</evidence>
<dbReference type="Pfam" id="PF00984">
    <property type="entry name" value="UDPG_MGDP_dh"/>
    <property type="match status" value="1"/>
</dbReference>
<dbReference type="InterPro" id="IPR036291">
    <property type="entry name" value="NAD(P)-bd_dom_sf"/>
</dbReference>
<dbReference type="SUPFAM" id="SSF48179">
    <property type="entry name" value="6-phosphogluconate dehydrogenase C-terminal domain-like"/>
    <property type="match status" value="1"/>
</dbReference>
<dbReference type="STRING" id="573061.Clocel_3139"/>
<dbReference type="NCBIfam" id="TIGR03026">
    <property type="entry name" value="NDP-sugDHase"/>
    <property type="match status" value="1"/>
</dbReference>
<dbReference type="Proteomes" id="UP000002730">
    <property type="component" value="Chromosome"/>
</dbReference>
<keyword evidence="6" id="KW-1185">Reference proteome</keyword>
<keyword evidence="2" id="KW-0520">NAD</keyword>
<name>D9SU73_CLOC7</name>
<dbReference type="Pfam" id="PF03720">
    <property type="entry name" value="UDPG_MGDP_dh_C"/>
    <property type="match status" value="1"/>
</dbReference>
<reference evidence="5 6" key="1">
    <citation type="submission" date="2010-08" db="EMBL/GenBank/DDBJ databases">
        <title>Complete sequence of Clostridium cellulovorans 743B.</title>
        <authorList>
            <consortium name="US DOE Joint Genome Institute"/>
            <person name="Lucas S."/>
            <person name="Copeland A."/>
            <person name="Lapidus A."/>
            <person name="Cheng J.-F."/>
            <person name="Bruce D."/>
            <person name="Goodwin L."/>
            <person name="Pitluck S."/>
            <person name="Chertkov O."/>
            <person name="Detter J.C."/>
            <person name="Han C."/>
            <person name="Tapia R."/>
            <person name="Land M."/>
            <person name="Hauser L."/>
            <person name="Chang Y.-J."/>
            <person name="Jeffries C."/>
            <person name="Kyrpides N."/>
            <person name="Ivanova N."/>
            <person name="Mikhailova N."/>
            <person name="Hemme C.L."/>
            <person name="Woyke T."/>
        </authorList>
    </citation>
    <scope>NUCLEOTIDE SEQUENCE [LARGE SCALE GENOMIC DNA]</scope>
    <source>
        <strain evidence="6">ATCC 35296 / DSM 3052 / OCM 3 / 743B</strain>
    </source>
</reference>
<dbReference type="InterPro" id="IPR001732">
    <property type="entry name" value="UDP-Glc/GDP-Man_DH_N"/>
</dbReference>
<dbReference type="eggNOG" id="COG0677">
    <property type="taxonomic scope" value="Bacteria"/>
</dbReference>
<dbReference type="AlphaFoldDB" id="D9SU73"/>
<dbReference type="Gene3D" id="3.40.50.720">
    <property type="entry name" value="NAD(P)-binding Rossmann-like Domain"/>
    <property type="match status" value="2"/>
</dbReference>
<evidence type="ECO:0000256" key="1">
    <source>
        <dbReference type="ARBA" id="ARBA00023002"/>
    </source>
</evidence>